<evidence type="ECO:0000256" key="4">
    <source>
        <dbReference type="ARBA" id="ARBA00023002"/>
    </source>
</evidence>
<dbReference type="InterPro" id="IPR002938">
    <property type="entry name" value="FAD-bd"/>
</dbReference>
<keyword evidence="8" id="KW-1185">Reference proteome</keyword>
<dbReference type="GO" id="GO:0071949">
    <property type="term" value="F:FAD binding"/>
    <property type="evidence" value="ECO:0007669"/>
    <property type="project" value="InterPro"/>
</dbReference>
<name>A0A1Y2MBH1_EPING</name>
<dbReference type="STRING" id="105696.A0A1Y2MBH1"/>
<keyword evidence="2" id="KW-0285">Flavoprotein</keyword>
<protein>
    <recommendedName>
        <fullName evidence="6">FAD-binding domain-containing protein</fullName>
    </recommendedName>
</protein>
<dbReference type="SUPFAM" id="SSF51905">
    <property type="entry name" value="FAD/NAD(P)-binding domain"/>
    <property type="match status" value="1"/>
</dbReference>
<evidence type="ECO:0000313" key="8">
    <source>
        <dbReference type="Proteomes" id="UP000193240"/>
    </source>
</evidence>
<accession>A0A1Y2MBH1</accession>
<reference evidence="7 8" key="1">
    <citation type="journal article" date="2017" name="Genome Announc.">
        <title>Genome sequence of the saprophytic ascomycete Epicoccum nigrum ICMP 19927 strain isolated from New Zealand.</title>
        <authorList>
            <person name="Fokin M."/>
            <person name="Fleetwood D."/>
            <person name="Weir B.S."/>
            <person name="Villas-Boas S.G."/>
        </authorList>
    </citation>
    <scope>NUCLEOTIDE SEQUENCE [LARGE SCALE GENOMIC DNA]</scope>
    <source>
        <strain evidence="7 8">ICMP 19927</strain>
    </source>
</reference>
<keyword evidence="4" id="KW-0560">Oxidoreductase</keyword>
<dbReference type="Pfam" id="PF01494">
    <property type="entry name" value="FAD_binding_3"/>
    <property type="match status" value="1"/>
</dbReference>
<sequence length="412" mass="46018">MENDLPVLIVGAGISGLLLAQQLRQLNIPFHIFERDTDFTSRGSGWGLTLHWSLPALRQLLPVDLISRLPDTYVDRAAVERNDDSTFPFFDLSTGERKGAVPRAGEHERIRVSREKLRQLLATGIDVKWGKTFKHLSDHVTAVDAQFEDGSEYRGRMLFGCDGNRSRVRQEIFGQEQSMNHPIPVSMFGFTMQITADQAASIRSLDPFFLQGTASANDVSMYTSLLKAPQSHQESDQNFIYQVCISGMTDKEPFRTISQRDTRACNEERLAMIKAIALDLAEPFRSFLLLVPDDAKVKQLDLDDWSLPRESPAASTYTLVGDAAHAMTMFLGAGANHAIVDVLELKQMILSSFGRSISMRTDVEEYQRSVATRTLPTVLASRQACLEAHDWANLTSTSQLLSARQMVVGFDD</sequence>
<keyword evidence="5" id="KW-0503">Monooxygenase</keyword>
<dbReference type="InParanoid" id="A0A1Y2MBH1"/>
<dbReference type="InterPro" id="IPR036188">
    <property type="entry name" value="FAD/NAD-bd_sf"/>
</dbReference>
<organism evidence="7 8">
    <name type="scientific">Epicoccum nigrum</name>
    <name type="common">Soil fungus</name>
    <name type="synonym">Epicoccum purpurascens</name>
    <dbReference type="NCBI Taxonomy" id="105696"/>
    <lineage>
        <taxon>Eukaryota</taxon>
        <taxon>Fungi</taxon>
        <taxon>Dikarya</taxon>
        <taxon>Ascomycota</taxon>
        <taxon>Pezizomycotina</taxon>
        <taxon>Dothideomycetes</taxon>
        <taxon>Pleosporomycetidae</taxon>
        <taxon>Pleosporales</taxon>
        <taxon>Pleosporineae</taxon>
        <taxon>Didymellaceae</taxon>
        <taxon>Epicoccum</taxon>
    </lineage>
</organism>
<evidence type="ECO:0000256" key="1">
    <source>
        <dbReference type="ARBA" id="ARBA00001974"/>
    </source>
</evidence>
<evidence type="ECO:0000256" key="5">
    <source>
        <dbReference type="ARBA" id="ARBA00023033"/>
    </source>
</evidence>
<dbReference type="PRINTS" id="PR00420">
    <property type="entry name" value="RNGMNOXGNASE"/>
</dbReference>
<dbReference type="Gene3D" id="3.50.50.60">
    <property type="entry name" value="FAD/NAD(P)-binding domain"/>
    <property type="match status" value="1"/>
</dbReference>
<dbReference type="OMA" id="WGLTLNW"/>
<evidence type="ECO:0000313" key="7">
    <source>
        <dbReference type="EMBL" id="OSS53466.1"/>
    </source>
</evidence>
<feature type="domain" description="FAD-binding" evidence="6">
    <location>
        <begin position="5"/>
        <end position="175"/>
    </location>
</feature>
<dbReference type="GO" id="GO:0004497">
    <property type="term" value="F:monooxygenase activity"/>
    <property type="evidence" value="ECO:0007669"/>
    <property type="project" value="UniProtKB-KW"/>
</dbReference>
<evidence type="ECO:0000259" key="6">
    <source>
        <dbReference type="Pfam" id="PF01494"/>
    </source>
</evidence>
<dbReference type="Proteomes" id="UP000193240">
    <property type="component" value="Unassembled WGS sequence"/>
</dbReference>
<comment type="cofactor">
    <cofactor evidence="1">
        <name>FAD</name>
        <dbReference type="ChEBI" id="CHEBI:57692"/>
    </cofactor>
</comment>
<dbReference type="PANTHER" id="PTHR47178">
    <property type="entry name" value="MONOOXYGENASE, FAD-BINDING"/>
    <property type="match status" value="1"/>
</dbReference>
<evidence type="ECO:0000256" key="3">
    <source>
        <dbReference type="ARBA" id="ARBA00022827"/>
    </source>
</evidence>
<keyword evidence="3" id="KW-0274">FAD</keyword>
<dbReference type="PANTHER" id="PTHR47178:SF1">
    <property type="entry name" value="FAD-BINDING DOMAIN-CONTAINING PROTEIN-RELATED"/>
    <property type="match status" value="1"/>
</dbReference>
<proteinExistence type="predicted"/>
<gene>
    <name evidence="7" type="ORF">B5807_01779</name>
</gene>
<dbReference type="AlphaFoldDB" id="A0A1Y2MBH1"/>
<dbReference type="EMBL" id="KZ107838">
    <property type="protein sequence ID" value="OSS53466.1"/>
    <property type="molecule type" value="Genomic_DNA"/>
</dbReference>
<evidence type="ECO:0000256" key="2">
    <source>
        <dbReference type="ARBA" id="ARBA00022630"/>
    </source>
</evidence>